<sequence length="44" mass="4732">MNNLPRIHTYATALNILWIGIAAYAFAALLEKAREAGSLLSSGE</sequence>
<dbReference type="EMBL" id="PZZL01000021">
    <property type="protein sequence ID" value="PTM49057.1"/>
    <property type="molecule type" value="Genomic_DNA"/>
</dbReference>
<evidence type="ECO:0000256" key="1">
    <source>
        <dbReference type="SAM" id="Phobius"/>
    </source>
</evidence>
<dbReference type="RefSeq" id="WP_281260084.1">
    <property type="nucleotide sequence ID" value="NZ_PZZL01000021.1"/>
</dbReference>
<reference evidence="2 3" key="1">
    <citation type="submission" date="2018-04" db="EMBL/GenBank/DDBJ databases">
        <title>Genomic Encyclopedia of Archaeal and Bacterial Type Strains, Phase II (KMG-II): from individual species to whole genera.</title>
        <authorList>
            <person name="Goeker M."/>
        </authorList>
    </citation>
    <scope>NUCLEOTIDE SEQUENCE [LARGE SCALE GENOMIC DNA]</scope>
    <source>
        <strain evidence="2 3">DSM 25521</strain>
    </source>
</reference>
<keyword evidence="1" id="KW-1133">Transmembrane helix</keyword>
<keyword evidence="1" id="KW-0472">Membrane</keyword>
<gene>
    <name evidence="2" type="ORF">C8P69_12110</name>
</gene>
<name>A0A2T4YWL7_9HYPH</name>
<feature type="transmembrane region" description="Helical" evidence="1">
    <location>
        <begin position="12"/>
        <end position="30"/>
    </location>
</feature>
<evidence type="ECO:0000313" key="3">
    <source>
        <dbReference type="Proteomes" id="UP000241808"/>
    </source>
</evidence>
<dbReference type="Proteomes" id="UP000241808">
    <property type="component" value="Unassembled WGS sequence"/>
</dbReference>
<comment type="caution">
    <text evidence="2">The sequence shown here is derived from an EMBL/GenBank/DDBJ whole genome shotgun (WGS) entry which is preliminary data.</text>
</comment>
<dbReference type="AlphaFoldDB" id="A0A2T4YWL7"/>
<organism evidence="2 3">
    <name type="scientific">Phreatobacter oligotrophus</name>
    <dbReference type="NCBI Taxonomy" id="1122261"/>
    <lineage>
        <taxon>Bacteria</taxon>
        <taxon>Pseudomonadati</taxon>
        <taxon>Pseudomonadota</taxon>
        <taxon>Alphaproteobacteria</taxon>
        <taxon>Hyphomicrobiales</taxon>
        <taxon>Phreatobacteraceae</taxon>
        <taxon>Phreatobacter</taxon>
    </lineage>
</organism>
<keyword evidence="1" id="KW-0812">Transmembrane</keyword>
<protein>
    <submittedName>
        <fullName evidence="2">Uncharacterized protein</fullName>
    </submittedName>
</protein>
<proteinExistence type="predicted"/>
<accession>A0A2T4YWL7</accession>
<keyword evidence="3" id="KW-1185">Reference proteome</keyword>
<evidence type="ECO:0000313" key="2">
    <source>
        <dbReference type="EMBL" id="PTM49057.1"/>
    </source>
</evidence>